<feature type="non-terminal residue" evidence="1">
    <location>
        <position position="1"/>
    </location>
</feature>
<organism evidence="1 2">
    <name type="scientific">Dentiscutata erythropus</name>
    <dbReference type="NCBI Taxonomy" id="1348616"/>
    <lineage>
        <taxon>Eukaryota</taxon>
        <taxon>Fungi</taxon>
        <taxon>Fungi incertae sedis</taxon>
        <taxon>Mucoromycota</taxon>
        <taxon>Glomeromycotina</taxon>
        <taxon>Glomeromycetes</taxon>
        <taxon>Diversisporales</taxon>
        <taxon>Gigasporaceae</taxon>
        <taxon>Dentiscutata</taxon>
    </lineage>
</organism>
<name>A0A9N9DNN5_9GLOM</name>
<reference evidence="1" key="1">
    <citation type="submission" date="2021-06" db="EMBL/GenBank/DDBJ databases">
        <authorList>
            <person name="Kallberg Y."/>
            <person name="Tangrot J."/>
            <person name="Rosling A."/>
        </authorList>
    </citation>
    <scope>NUCLEOTIDE SEQUENCE</scope>
    <source>
        <strain evidence="1">MA453B</strain>
    </source>
</reference>
<protein>
    <submittedName>
        <fullName evidence="1">18236_t:CDS:1</fullName>
    </submittedName>
</protein>
<sequence length="42" mass="4912">HEIPGNNKNQGIRKYTVEEEKIIKELCDDLEKNDVIYSGYSE</sequence>
<proteinExistence type="predicted"/>
<evidence type="ECO:0000313" key="2">
    <source>
        <dbReference type="Proteomes" id="UP000789405"/>
    </source>
</evidence>
<evidence type="ECO:0000313" key="1">
    <source>
        <dbReference type="EMBL" id="CAG8646002.1"/>
    </source>
</evidence>
<gene>
    <name evidence="1" type="ORF">DERYTH_LOCUS9919</name>
</gene>
<keyword evidence="2" id="KW-1185">Reference proteome</keyword>
<dbReference type="Proteomes" id="UP000789405">
    <property type="component" value="Unassembled WGS sequence"/>
</dbReference>
<comment type="caution">
    <text evidence="1">The sequence shown here is derived from an EMBL/GenBank/DDBJ whole genome shotgun (WGS) entry which is preliminary data.</text>
</comment>
<dbReference type="EMBL" id="CAJVPY010005572">
    <property type="protein sequence ID" value="CAG8646002.1"/>
    <property type="molecule type" value="Genomic_DNA"/>
</dbReference>
<accession>A0A9N9DNN5</accession>
<dbReference type="AlphaFoldDB" id="A0A9N9DNN5"/>
<dbReference type="OrthoDB" id="4502494at2759"/>